<feature type="transmembrane region" description="Helical" evidence="1">
    <location>
        <begin position="15"/>
        <end position="36"/>
    </location>
</feature>
<sequence>MTIEKLRKHVIASNFPLVALVTFYIYPLVIAIMLLVNHKKYENSGLAIATGVLSLIGFCLVSFILGFILKPANNVNVASNE</sequence>
<dbReference type="EMBL" id="JAHLFM010000020">
    <property type="protein sequence ID" value="MBU3830775.1"/>
    <property type="molecule type" value="Genomic_DNA"/>
</dbReference>
<proteinExistence type="predicted"/>
<keyword evidence="1" id="KW-1133">Transmembrane helix</keyword>
<dbReference type="AlphaFoldDB" id="A0A9E2KWK4"/>
<reference evidence="2" key="1">
    <citation type="journal article" date="2021" name="PeerJ">
        <title>Extensive microbial diversity within the chicken gut microbiome revealed by metagenomics and culture.</title>
        <authorList>
            <person name="Gilroy R."/>
            <person name="Ravi A."/>
            <person name="Getino M."/>
            <person name="Pursley I."/>
            <person name="Horton D.L."/>
            <person name="Alikhan N.F."/>
            <person name="Baker D."/>
            <person name="Gharbi K."/>
            <person name="Hall N."/>
            <person name="Watson M."/>
            <person name="Adriaenssens E.M."/>
            <person name="Foster-Nyarko E."/>
            <person name="Jarju S."/>
            <person name="Secka A."/>
            <person name="Antonio M."/>
            <person name="Oren A."/>
            <person name="Chaudhuri R.R."/>
            <person name="La Ragione R."/>
            <person name="Hildebrand F."/>
            <person name="Pallen M.J."/>
        </authorList>
    </citation>
    <scope>NUCLEOTIDE SEQUENCE</scope>
    <source>
        <strain evidence="2">A5-1222</strain>
    </source>
</reference>
<evidence type="ECO:0000256" key="1">
    <source>
        <dbReference type="SAM" id="Phobius"/>
    </source>
</evidence>
<comment type="caution">
    <text evidence="2">The sequence shown here is derived from an EMBL/GenBank/DDBJ whole genome shotgun (WGS) entry which is preliminary data.</text>
</comment>
<evidence type="ECO:0000313" key="3">
    <source>
        <dbReference type="Proteomes" id="UP000824247"/>
    </source>
</evidence>
<evidence type="ECO:0000313" key="2">
    <source>
        <dbReference type="EMBL" id="MBU3830775.1"/>
    </source>
</evidence>
<feature type="transmembrane region" description="Helical" evidence="1">
    <location>
        <begin position="48"/>
        <end position="69"/>
    </location>
</feature>
<gene>
    <name evidence="2" type="ORF">H9897_01315</name>
</gene>
<reference evidence="2" key="2">
    <citation type="submission" date="2021-04" db="EMBL/GenBank/DDBJ databases">
        <authorList>
            <person name="Gilroy R."/>
        </authorList>
    </citation>
    <scope>NUCLEOTIDE SEQUENCE</scope>
    <source>
        <strain evidence="2">A5-1222</strain>
    </source>
</reference>
<keyword evidence="1" id="KW-0472">Membrane</keyword>
<protein>
    <submittedName>
        <fullName evidence="2">Uncharacterized protein</fullName>
    </submittedName>
</protein>
<organism evidence="2 3">
    <name type="scientific">Candidatus Ureaplasma intestinipullorum</name>
    <dbReference type="NCBI Taxonomy" id="2838770"/>
    <lineage>
        <taxon>Bacteria</taxon>
        <taxon>Bacillati</taxon>
        <taxon>Mycoplasmatota</taxon>
        <taxon>Mycoplasmoidales</taxon>
        <taxon>Mycoplasmoidaceae</taxon>
        <taxon>Ureaplasma</taxon>
    </lineage>
</organism>
<accession>A0A9E2KWK4</accession>
<keyword evidence="1" id="KW-0812">Transmembrane</keyword>
<name>A0A9E2KWK4_9BACT</name>
<dbReference type="Proteomes" id="UP000824247">
    <property type="component" value="Unassembled WGS sequence"/>
</dbReference>